<keyword evidence="2" id="KW-0812">Transmembrane</keyword>
<dbReference type="KEGG" id="tes:BW730_07510"/>
<dbReference type="AlphaFoldDB" id="A0A1Q2CMM6"/>
<accession>A0A1Q2CMM6</accession>
<dbReference type="EMBL" id="CP019606">
    <property type="protein sequence ID" value="AQP47369.1"/>
    <property type="molecule type" value="Genomic_DNA"/>
</dbReference>
<reference evidence="4" key="1">
    <citation type="submission" date="2017-02" db="EMBL/GenBank/DDBJ databases">
        <title>Tessaracoccus aquaemaris sp. nov., isolated from the intestine of a Korean rockfish, Sebastes schlegelii, in a marine aquaculture pond.</title>
        <authorList>
            <person name="Tak E.J."/>
            <person name="Bae J.-W."/>
        </authorList>
    </citation>
    <scope>NUCLEOTIDE SEQUENCE [LARGE SCALE GENOMIC DNA]</scope>
    <source>
        <strain evidence="4">NSG39</strain>
    </source>
</reference>
<gene>
    <name evidence="3" type="ORF">BW730_07510</name>
</gene>
<feature type="region of interest" description="Disordered" evidence="1">
    <location>
        <begin position="1"/>
        <end position="62"/>
    </location>
</feature>
<dbReference type="Proteomes" id="UP000188145">
    <property type="component" value="Chromosome"/>
</dbReference>
<sequence length="193" mass="20284">MSSTDDPYGFNDDTVEQPTVAPQPGPAPQPHQQQAGWPGHPQQQWAQQPQWGQQPYRPPVQPSGGGCGRAVAIFTALLNIVMLLIMLGIEMIADYVDRELGDQGAAAALVVFVLIVLLTLIFGLISIGVTRGLPRLGAIVGVLALLGAGVWVAVALMGTTPLAGLSLLDAAKILAAMHGLAALLLFIPSSRRR</sequence>
<feature type="transmembrane region" description="Helical" evidence="2">
    <location>
        <begin position="105"/>
        <end position="129"/>
    </location>
</feature>
<evidence type="ECO:0000256" key="2">
    <source>
        <dbReference type="SAM" id="Phobius"/>
    </source>
</evidence>
<feature type="transmembrane region" description="Helical" evidence="2">
    <location>
        <begin position="170"/>
        <end position="187"/>
    </location>
</feature>
<keyword evidence="2" id="KW-0472">Membrane</keyword>
<name>A0A1Q2CMM6_9ACTN</name>
<feature type="transmembrane region" description="Helical" evidence="2">
    <location>
        <begin position="136"/>
        <end position="158"/>
    </location>
</feature>
<protein>
    <submittedName>
        <fullName evidence="3">Uncharacterized protein</fullName>
    </submittedName>
</protein>
<keyword evidence="4" id="KW-1185">Reference proteome</keyword>
<evidence type="ECO:0000256" key="1">
    <source>
        <dbReference type="SAM" id="MobiDB-lite"/>
    </source>
</evidence>
<feature type="compositionally biased region" description="Low complexity" evidence="1">
    <location>
        <begin position="30"/>
        <end position="55"/>
    </location>
</feature>
<evidence type="ECO:0000313" key="3">
    <source>
        <dbReference type="EMBL" id="AQP47369.1"/>
    </source>
</evidence>
<keyword evidence="2" id="KW-1133">Transmembrane helix</keyword>
<proteinExistence type="predicted"/>
<feature type="transmembrane region" description="Helical" evidence="2">
    <location>
        <begin position="71"/>
        <end position="93"/>
    </location>
</feature>
<evidence type="ECO:0000313" key="4">
    <source>
        <dbReference type="Proteomes" id="UP000188145"/>
    </source>
</evidence>
<dbReference type="STRING" id="1332264.BW730_07510"/>
<dbReference type="RefSeq" id="WP_077685698.1">
    <property type="nucleotide sequence ID" value="NZ_CP019606.1"/>
</dbReference>
<organism evidence="3 4">
    <name type="scientific">Tessaracoccus aquimaris</name>
    <dbReference type="NCBI Taxonomy" id="1332264"/>
    <lineage>
        <taxon>Bacteria</taxon>
        <taxon>Bacillati</taxon>
        <taxon>Actinomycetota</taxon>
        <taxon>Actinomycetes</taxon>
        <taxon>Propionibacteriales</taxon>
        <taxon>Propionibacteriaceae</taxon>
        <taxon>Tessaracoccus</taxon>
    </lineage>
</organism>